<reference evidence="1 2" key="1">
    <citation type="submission" date="2020-02" db="EMBL/GenBank/DDBJ databases">
        <authorList>
            <person name="Li X.-J."/>
            <person name="Feng X.-M."/>
        </authorList>
    </citation>
    <scope>NUCLEOTIDE SEQUENCE [LARGE SCALE GENOMIC DNA]</scope>
    <source>
        <strain evidence="1 2">CGMCC 4.7225</strain>
    </source>
</reference>
<evidence type="ECO:0000313" key="2">
    <source>
        <dbReference type="Proteomes" id="UP000469185"/>
    </source>
</evidence>
<dbReference type="GO" id="GO:0016740">
    <property type="term" value="F:transferase activity"/>
    <property type="evidence" value="ECO:0007669"/>
    <property type="project" value="UniProtKB-KW"/>
</dbReference>
<proteinExistence type="predicted"/>
<dbReference type="Proteomes" id="UP000469185">
    <property type="component" value="Unassembled WGS sequence"/>
</dbReference>
<gene>
    <name evidence="1" type="ORF">G1H11_02040</name>
</gene>
<dbReference type="RefSeq" id="WP_163815507.1">
    <property type="nucleotide sequence ID" value="NZ_JAAGOB010000001.1"/>
</dbReference>
<evidence type="ECO:0000313" key="1">
    <source>
        <dbReference type="EMBL" id="NED94084.1"/>
    </source>
</evidence>
<keyword evidence="1" id="KW-0808">Transferase</keyword>
<dbReference type="SUPFAM" id="SSF53756">
    <property type="entry name" value="UDP-Glycosyltransferase/glycogen phosphorylase"/>
    <property type="match status" value="2"/>
</dbReference>
<protein>
    <submittedName>
        <fullName evidence="1">Glycosyl transferase</fullName>
    </submittedName>
</protein>
<keyword evidence="2" id="KW-1185">Reference proteome</keyword>
<accession>A0A6N9YGJ7</accession>
<organism evidence="1 2">
    <name type="scientific">Phytoactinopolyspora alkaliphila</name>
    <dbReference type="NCBI Taxonomy" id="1783498"/>
    <lineage>
        <taxon>Bacteria</taxon>
        <taxon>Bacillati</taxon>
        <taxon>Actinomycetota</taxon>
        <taxon>Actinomycetes</taxon>
        <taxon>Jiangellales</taxon>
        <taxon>Jiangellaceae</taxon>
        <taxon>Phytoactinopolyspora</taxon>
    </lineage>
</organism>
<name>A0A6N9YGJ7_9ACTN</name>
<comment type="caution">
    <text evidence="1">The sequence shown here is derived from an EMBL/GenBank/DDBJ whole genome shotgun (WGS) entry which is preliminary data.</text>
</comment>
<dbReference type="AlphaFoldDB" id="A0A6N9YGJ7"/>
<dbReference type="EMBL" id="JAAGOB010000001">
    <property type="protein sequence ID" value="NED94084.1"/>
    <property type="molecule type" value="Genomic_DNA"/>
</dbReference>
<sequence length="744" mass="81559">MRAMTYGLAKGSVSMVADYDVLMVSDLRLPGGTTASMAEEIRAHSAAGYRTALLHVNSSLTGKALGFSGHLVRLIEAGLADLVLPGDRVHARHALVRQPIVAHGMTDPQRGLTVDGVSVIANHPVRDAAQVEQYDPVAVTENMVAYFGHKPVWRPIGPVVRQQLLEYATRSQIKLADTDWRNLIDVAAWSRDRSGGVGPVPVLGRHSRPHPAKWPRKAADILAAYPDAEDFRVRILGGAEPAYKVLGRIPRRWLVEPFGARHPADFLAEIDFFVYYHHPSWVEAFGRNIIEALASGAVAILPEHFRETYGDAAVYAQPAEVRSVVARLAADPDAYAEQSTRGREYVASRHGFQMHVDRLAAEIGEPVTSWAAGTPAPSRTRVGTPPARVLFVSSNGTGMGHLTRLLAMANRTSERIEPFFFSMSSAVPVVAKFGYHWEYCPSRDDLDVTAREWNPFFAARFVDVIRRFQPKALVFDGTWPYRGFGEAKEIFPELVYIWSRRAMWVPEHRTDGLDKSAWFDLVIEPGEIAAEADRGPTVGREDARRIGPVTLLDHADLLSREQARAELGMDPDEQAMLVTLGGGNANELGPDLEAIATVMERRPGWTVYATRAPIARAAMTHADIRTISPYPLSRVMRAFDVAVVACGYNAYHETIMAGVPTIFVPKPKVTDDQFARARYAGEAGLGVSVEDVSPVAIEGALARLLAPGESERIRDRCAALYPENGAADGAALLENVLVKKGVIR</sequence>
<dbReference type="Gene3D" id="3.40.50.2000">
    <property type="entry name" value="Glycogen Phosphorylase B"/>
    <property type="match status" value="2"/>
</dbReference>